<comment type="caution">
    <text evidence="1">The sequence shown here is derived from an EMBL/GenBank/DDBJ whole genome shotgun (WGS) entry which is preliminary data.</text>
</comment>
<sequence>MKKVDEIKQHLEKINKLEQTLVVFEESDELHLDVLHKIQGEFDEIIDLALNAFRELTEKIRNVGSKTINNKIKALPNTVQKSVKENMDELINELK</sequence>
<dbReference type="OrthoDB" id="2940271at2"/>
<dbReference type="EMBL" id="LECW02000002">
    <property type="protein sequence ID" value="KRT95510.1"/>
    <property type="molecule type" value="Genomic_DNA"/>
</dbReference>
<evidence type="ECO:0000313" key="2">
    <source>
        <dbReference type="EMBL" id="MEC0487297.1"/>
    </source>
</evidence>
<reference evidence="1" key="2">
    <citation type="submission" date="2015-10" db="EMBL/GenBank/DDBJ databases">
        <authorList>
            <person name="Gilbert D.G."/>
        </authorList>
    </citation>
    <scope>NUCLEOTIDE SEQUENCE</scope>
    <source>
        <strain evidence="1">GO-13</strain>
    </source>
</reference>
<name>A0A0T6BWC8_9BACI</name>
<reference evidence="1 3" key="1">
    <citation type="journal article" date="2015" name="Int. J. Syst. Evol. Microbiol.">
        <title>Bacillus glycinifermentans sp. nov., isolated from fermented soybean paste.</title>
        <authorList>
            <person name="Kim S.J."/>
            <person name="Dunlap C.A."/>
            <person name="Kwon S.W."/>
            <person name="Rooney A.P."/>
        </authorList>
    </citation>
    <scope>NUCLEOTIDE SEQUENCE [LARGE SCALE GENOMIC DNA]</scope>
    <source>
        <strain evidence="1 3">GO-13</strain>
    </source>
</reference>
<reference evidence="2 4" key="3">
    <citation type="submission" date="2023-03" db="EMBL/GenBank/DDBJ databases">
        <title>Agriculturally important microbes genome sequencing.</title>
        <authorList>
            <person name="Dunlap C."/>
        </authorList>
    </citation>
    <scope>NUCLEOTIDE SEQUENCE [LARGE SCALE GENOMIC DNA]</scope>
    <source>
        <strain evidence="2 4">CBP-3203</strain>
    </source>
</reference>
<dbReference type="EMBL" id="JARRTL010000029">
    <property type="protein sequence ID" value="MEC0487297.1"/>
    <property type="molecule type" value="Genomic_DNA"/>
</dbReference>
<evidence type="ECO:0000313" key="4">
    <source>
        <dbReference type="Proteomes" id="UP001341297"/>
    </source>
</evidence>
<keyword evidence="4" id="KW-1185">Reference proteome</keyword>
<dbReference type="RefSeq" id="WP_048355948.1">
    <property type="nucleotide sequence ID" value="NZ_JARRTL010000029.1"/>
</dbReference>
<proteinExistence type="predicted"/>
<organism evidence="1 3">
    <name type="scientific">Bacillus glycinifermentans</name>
    <dbReference type="NCBI Taxonomy" id="1664069"/>
    <lineage>
        <taxon>Bacteria</taxon>
        <taxon>Bacillati</taxon>
        <taxon>Bacillota</taxon>
        <taxon>Bacilli</taxon>
        <taxon>Bacillales</taxon>
        <taxon>Bacillaceae</taxon>
        <taxon>Bacillus</taxon>
    </lineage>
</organism>
<dbReference type="AlphaFoldDB" id="A0A0T6BWC8"/>
<protein>
    <submittedName>
        <fullName evidence="1">Uncharacterized protein</fullName>
    </submittedName>
</protein>
<accession>A0A0T6BWC8</accession>
<dbReference type="Proteomes" id="UP001341297">
    <property type="component" value="Unassembled WGS sequence"/>
</dbReference>
<gene>
    <name evidence="1" type="ORF">AB447_209420</name>
    <name evidence="2" type="ORF">P8828_21315</name>
</gene>
<dbReference type="Proteomes" id="UP000036168">
    <property type="component" value="Unassembled WGS sequence"/>
</dbReference>
<evidence type="ECO:0000313" key="3">
    <source>
        <dbReference type="Proteomes" id="UP000036168"/>
    </source>
</evidence>
<evidence type="ECO:0000313" key="1">
    <source>
        <dbReference type="EMBL" id="KRT95510.1"/>
    </source>
</evidence>